<reference evidence="2 3" key="1">
    <citation type="submission" date="2024-09" db="EMBL/GenBank/DDBJ databases">
        <authorList>
            <person name="Sun Q."/>
            <person name="Mori K."/>
        </authorList>
    </citation>
    <scope>NUCLEOTIDE SEQUENCE [LARGE SCALE GENOMIC DNA]</scope>
    <source>
        <strain evidence="2 3">CECT 8300</strain>
    </source>
</reference>
<dbReference type="Gene3D" id="3.10.450.50">
    <property type="match status" value="1"/>
</dbReference>
<comment type="caution">
    <text evidence="2">The sequence shown here is derived from an EMBL/GenBank/DDBJ whole genome shotgun (WGS) entry which is preliminary data.</text>
</comment>
<name>A0ABV5H179_9FLAO</name>
<dbReference type="EMBL" id="JBHMFA010000006">
    <property type="protein sequence ID" value="MFB9105221.1"/>
    <property type="molecule type" value="Genomic_DNA"/>
</dbReference>
<evidence type="ECO:0008006" key="4">
    <source>
        <dbReference type="Google" id="ProtNLM"/>
    </source>
</evidence>
<organism evidence="2 3">
    <name type="scientific">Algibacter miyuki</name>
    <dbReference type="NCBI Taxonomy" id="1306933"/>
    <lineage>
        <taxon>Bacteria</taxon>
        <taxon>Pseudomonadati</taxon>
        <taxon>Bacteroidota</taxon>
        <taxon>Flavobacteriia</taxon>
        <taxon>Flavobacteriales</taxon>
        <taxon>Flavobacteriaceae</taxon>
        <taxon>Algibacter</taxon>
    </lineage>
</organism>
<feature type="chain" id="PRO_5046358282" description="Nuclear transport factor 2 family protein" evidence="1">
    <location>
        <begin position="20"/>
        <end position="178"/>
    </location>
</feature>
<dbReference type="SUPFAM" id="SSF54427">
    <property type="entry name" value="NTF2-like"/>
    <property type="match status" value="1"/>
</dbReference>
<evidence type="ECO:0000256" key="1">
    <source>
        <dbReference type="SAM" id="SignalP"/>
    </source>
</evidence>
<gene>
    <name evidence="2" type="ORF">ACFFU1_09935</name>
</gene>
<keyword evidence="1" id="KW-0732">Signal</keyword>
<accession>A0ABV5H179</accession>
<proteinExistence type="predicted"/>
<keyword evidence="3" id="KW-1185">Reference proteome</keyword>
<evidence type="ECO:0000313" key="3">
    <source>
        <dbReference type="Proteomes" id="UP001589590"/>
    </source>
</evidence>
<dbReference type="RefSeq" id="WP_290274598.1">
    <property type="nucleotide sequence ID" value="NZ_JAUFQP010000016.1"/>
</dbReference>
<feature type="signal peptide" evidence="1">
    <location>
        <begin position="1"/>
        <end position="19"/>
    </location>
</feature>
<dbReference type="InterPro" id="IPR032710">
    <property type="entry name" value="NTF2-like_dom_sf"/>
</dbReference>
<evidence type="ECO:0000313" key="2">
    <source>
        <dbReference type="EMBL" id="MFB9105221.1"/>
    </source>
</evidence>
<dbReference type="Proteomes" id="UP001589590">
    <property type="component" value="Unassembled WGS sequence"/>
</dbReference>
<protein>
    <recommendedName>
        <fullName evidence="4">Nuclear transport factor 2 family protein</fullName>
    </recommendedName>
</protein>
<sequence>MKKQLLVLFLCAMTTFANAQKPKEEEKEIDYSENVATIENIVASFYSSISGKVDEQRNWKLFKLLFRGDAKLIPAGKNNEGEYQVSYLKPADYIKNSGKWLVANGFIEKEVNREVDVFGKMAHVFSTYEGYTSDSDEEPSLRGINSFQLAHDGERWWIVNVFWTQETYIHPIPSRYLK</sequence>